<name>A0A084GHE8_PSEDA</name>
<feature type="compositionally biased region" description="Polar residues" evidence="8">
    <location>
        <begin position="111"/>
        <end position="125"/>
    </location>
</feature>
<dbReference type="GO" id="GO:0005737">
    <property type="term" value="C:cytoplasm"/>
    <property type="evidence" value="ECO:0007669"/>
    <property type="project" value="UniProtKB-SubCell"/>
</dbReference>
<dbReference type="Proteomes" id="UP000028545">
    <property type="component" value="Unassembled WGS sequence"/>
</dbReference>
<feature type="region of interest" description="Disordered" evidence="8">
    <location>
        <begin position="1484"/>
        <end position="1522"/>
    </location>
</feature>
<comment type="function">
    <text evidence="7">May act as a negative regulator of salt tolerance.</text>
</comment>
<dbReference type="InterPro" id="IPR025279">
    <property type="entry name" value="NST1"/>
</dbReference>
<dbReference type="Pfam" id="PF13945">
    <property type="entry name" value="NST1"/>
    <property type="match status" value="1"/>
</dbReference>
<comment type="caution">
    <text evidence="9">The sequence shown here is derived from an EMBL/GenBank/DDBJ whole genome shotgun (WGS) entry which is preliminary data.</text>
</comment>
<feature type="compositionally biased region" description="Acidic residues" evidence="8">
    <location>
        <begin position="324"/>
        <end position="355"/>
    </location>
</feature>
<evidence type="ECO:0000256" key="8">
    <source>
        <dbReference type="SAM" id="MobiDB-lite"/>
    </source>
</evidence>
<protein>
    <recommendedName>
        <fullName evidence="3 7">Stress response protein NST1</fullName>
    </recommendedName>
</protein>
<dbReference type="GO" id="GO:0006364">
    <property type="term" value="P:rRNA processing"/>
    <property type="evidence" value="ECO:0007669"/>
    <property type="project" value="InterPro"/>
</dbReference>
<reference evidence="9 10" key="1">
    <citation type="journal article" date="2014" name="Genome Announc.">
        <title>Draft genome sequence of the pathogenic fungus Scedosporium apiospermum.</title>
        <authorList>
            <person name="Vandeputte P."/>
            <person name="Ghamrawi S."/>
            <person name="Rechenmann M."/>
            <person name="Iltis A."/>
            <person name="Giraud S."/>
            <person name="Fleury M."/>
            <person name="Thornton C."/>
            <person name="Delhaes L."/>
            <person name="Meyer W."/>
            <person name="Papon N."/>
            <person name="Bouchara J.P."/>
        </authorList>
    </citation>
    <scope>NUCLEOTIDE SEQUENCE [LARGE SCALE GENOMIC DNA]</scope>
    <source>
        <strain evidence="9 10">IHEM 14462</strain>
    </source>
</reference>
<dbReference type="OMA" id="EEDTQYG"/>
<evidence type="ECO:0000256" key="6">
    <source>
        <dbReference type="ARBA" id="ARBA00023054"/>
    </source>
</evidence>
<keyword evidence="4 7" id="KW-0963">Cytoplasm</keyword>
<evidence type="ECO:0000256" key="5">
    <source>
        <dbReference type="ARBA" id="ARBA00023016"/>
    </source>
</evidence>
<feature type="compositionally biased region" description="Low complexity" evidence="8">
    <location>
        <begin position="41"/>
        <end position="53"/>
    </location>
</feature>
<keyword evidence="5 7" id="KW-0346">Stress response</keyword>
<dbReference type="PANTHER" id="PTHR14091">
    <property type="entry name" value="PERIODIC TRYPTOPHAN PROTEIN 1"/>
    <property type="match status" value="1"/>
</dbReference>
<evidence type="ECO:0000256" key="2">
    <source>
        <dbReference type="ARBA" id="ARBA00007112"/>
    </source>
</evidence>
<evidence type="ECO:0000256" key="7">
    <source>
        <dbReference type="RuleBase" id="RU049441"/>
    </source>
</evidence>
<comment type="subcellular location">
    <subcellularLocation>
        <location evidence="1 7">Cytoplasm</location>
    </subcellularLocation>
</comment>
<feature type="compositionally biased region" description="Basic and acidic residues" evidence="8">
    <location>
        <begin position="619"/>
        <end position="778"/>
    </location>
</feature>
<dbReference type="VEuPathDB" id="FungiDB:SAPIO_CDS0044"/>
<evidence type="ECO:0000313" key="10">
    <source>
        <dbReference type="Proteomes" id="UP000028545"/>
    </source>
</evidence>
<feature type="region of interest" description="Disordered" evidence="8">
    <location>
        <begin position="323"/>
        <end position="359"/>
    </location>
</feature>
<gene>
    <name evidence="9" type="ORF">SAPIO_CDS0044</name>
</gene>
<sequence length="1522" mass="167593">MPANNRLPASQPTSSPTGKNVSKYTNKDGSKFIALPKAPLAAQSTQTTSPTSAIMPAPQPSVLGASTNGPPSGVNPKKQKRRQKIAAKAAAAAAAANGHSPSPTPSDFRVASTTHAPIPATTENDGNAALTPRPTQHPSQPSQSSVLIENGAHPEGDAEAAGAQTKGKKNKRNKKKKKNTPGNPAEAEHHHHNHAPARSYTDDRFWNTNSNEERERIKTFWINLSEEERKSLVKLEKDTILKKMKEQQKNTCSCAVCGRKRSAIEQELEGLYDSYYRELENYANRADGSLLGGPGNFALHTPRDNSLIYQGAVPSRATMVEHLDPDDDEREEDYMNDEDFDEEEEEGFSEDEDSEDDRRADDRVIADFLDFGNSLQVKGGILTVADDLLKNDGRKFIEMMEQLAERRMAREESAGASAAQQPGGYDGYPRVREHRTNGGGYVLPEAHDDDDDEPDHEHDHDDDHGYDDDYDHDHVHSHAHSHAHHHPDGHHVHDHHDHHGHACPDDDQEGEYDEEDDEEYDEDQEGDYDEDEDEVEEAMTDQQRMEEGRRMFQIFAARMFEQRVLSAYKKKLASERTEKLLQELDDEKRLEEEKKAQKASKAAKKRDRERQKKLANQEAKAKKEAERAAEEAAKKLEAEKRAEEQRKLHEEKRKAKEAQKKKEEDERQRKEAERLKRVQEQERKAKEAREAKEREKRLKEEQRQKEKEAREAKERQERERKEREQRERQQKERLQKERQQQKERDARERREKHEAQERERKAKEAQAKGAREAKDKAKGQSKSSSSKGPPASSAAPKTPLGKKQQPSAQAATPQSSQATTNSLTQHHAPPPTTYASPKVPVATPIIPPRTAHPIRSRTSSQQHDVSAHGGVTPQPGAPASLHGSPHAATPIHASPGTLGSQINHGPPPLSSLPHTGSPSMGSLRGVVNTPPPPLPPFGVGRGVAMPPPPPGFGQVPLPPGLHNRMTQDQMFPPSQAGFRYGHDLMQFPPGFTPSIIRPPAYGGPPPPPGFPQVAGDPLIGLNHAFSPLPDMGVVIPQQPRQLSGSLDPSPSPLSGQAIIRPAPIGRPSSVVHGQRSTDLSSHDVGDEEQEHLGSRALLDDDAEDPISLDQASLRRGTAAPGPNIRTQFPPSGFMDTAFGSPFHTQWGSSSAGAFSPQPTLGNSLWSTPGAQFGGAVPPVGQLRGRPPVNAVTLRHMLCQACQSLSDNGQANADGYVDIGAVKANILQNIGHDVPDAELLAISETEGNVQNGGGSFDSITDSGRRLIRWVVATGAPDKPSHHPLGAPGDIGSPIIGGGAAPGAGRGAEPIRNIWSEHESRGTQPSLALTSIASHVGLSKYHNPPLISSDEAFCDKQDNPWIGVKALWGSGKDKDAISKQRRSSPYFGNDLSCRPPVDLLKLRQPIASPCYTFRPSPEVDAITRETTLSPRHPPSLLKSFYSETFQPGNIKRMEAFESEKRFRAHLSENPQDESIGRFRLPLRFRGLQKLGDKEKETKEEKEEKEDIQQQGDKQDDDSQQGDGN</sequence>
<dbReference type="InterPro" id="IPR044285">
    <property type="entry name" value="PWP1"/>
</dbReference>
<feature type="compositionally biased region" description="Basic residues" evidence="8">
    <location>
        <begin position="477"/>
        <end position="488"/>
    </location>
</feature>
<dbReference type="OrthoDB" id="21629at2759"/>
<feature type="compositionally biased region" description="Basic and acidic residues" evidence="8">
    <location>
        <begin position="1488"/>
        <end position="1505"/>
    </location>
</feature>
<organism evidence="9 10">
    <name type="scientific">Pseudallescheria apiosperma</name>
    <name type="common">Scedosporium apiospermum</name>
    <dbReference type="NCBI Taxonomy" id="563466"/>
    <lineage>
        <taxon>Eukaryota</taxon>
        <taxon>Fungi</taxon>
        <taxon>Dikarya</taxon>
        <taxon>Ascomycota</taxon>
        <taxon>Pezizomycotina</taxon>
        <taxon>Sordariomycetes</taxon>
        <taxon>Hypocreomycetidae</taxon>
        <taxon>Microascales</taxon>
        <taxon>Microascaceae</taxon>
        <taxon>Scedosporium</taxon>
    </lineage>
</organism>
<feature type="compositionally biased region" description="Basic and acidic residues" evidence="8">
    <location>
        <begin position="489"/>
        <end position="504"/>
    </location>
</feature>
<proteinExistence type="inferred from homology"/>
<feature type="compositionally biased region" description="Acidic residues" evidence="8">
    <location>
        <begin position="505"/>
        <end position="539"/>
    </location>
</feature>
<keyword evidence="10" id="KW-1185">Reference proteome</keyword>
<evidence type="ECO:0000256" key="4">
    <source>
        <dbReference type="ARBA" id="ARBA00022490"/>
    </source>
</evidence>
<dbReference type="GO" id="GO:0005634">
    <property type="term" value="C:nucleus"/>
    <property type="evidence" value="ECO:0007669"/>
    <property type="project" value="TreeGrafter"/>
</dbReference>
<feature type="region of interest" description="Disordered" evidence="8">
    <location>
        <begin position="1039"/>
        <end position="1140"/>
    </location>
</feature>
<dbReference type="GeneID" id="27718196"/>
<feature type="compositionally biased region" description="Low complexity" evidence="8">
    <location>
        <begin position="86"/>
        <end position="96"/>
    </location>
</feature>
<feature type="region of interest" description="Disordered" evidence="8">
    <location>
        <begin position="408"/>
        <end position="546"/>
    </location>
</feature>
<evidence type="ECO:0000256" key="1">
    <source>
        <dbReference type="ARBA" id="ARBA00004496"/>
    </source>
</evidence>
<feature type="compositionally biased region" description="Basic residues" evidence="8">
    <location>
        <begin position="166"/>
        <end position="179"/>
    </location>
</feature>
<feature type="compositionally biased region" description="Low complexity" evidence="8">
    <location>
        <begin position="1042"/>
        <end position="1055"/>
    </location>
</feature>
<evidence type="ECO:0000256" key="3">
    <source>
        <dbReference type="ARBA" id="ARBA00020733"/>
    </source>
</evidence>
<dbReference type="RefSeq" id="XP_016646559.1">
    <property type="nucleotide sequence ID" value="XM_016782926.1"/>
</dbReference>
<dbReference type="PANTHER" id="PTHR14091:SF0">
    <property type="entry name" value="PERIODIC TRYPTOPHAN PROTEIN 1 HOMOLOG"/>
    <property type="match status" value="1"/>
</dbReference>
<feature type="compositionally biased region" description="Low complexity" evidence="8">
    <location>
        <begin position="804"/>
        <end position="820"/>
    </location>
</feature>
<feature type="compositionally biased region" description="Low complexity" evidence="8">
    <location>
        <begin position="132"/>
        <end position="145"/>
    </location>
</feature>
<dbReference type="CDD" id="cd22249">
    <property type="entry name" value="UDM1_RNF168_RNF169-like"/>
    <property type="match status" value="1"/>
</dbReference>
<feature type="region of interest" description="Disordered" evidence="8">
    <location>
        <begin position="1"/>
        <end position="206"/>
    </location>
</feature>
<dbReference type="EMBL" id="JOWA01000011">
    <property type="protein sequence ID" value="KEZ46760.1"/>
    <property type="molecule type" value="Genomic_DNA"/>
</dbReference>
<feature type="compositionally biased region" description="Acidic residues" evidence="8">
    <location>
        <begin position="1512"/>
        <end position="1522"/>
    </location>
</feature>
<feature type="compositionally biased region" description="Polar residues" evidence="8">
    <location>
        <begin position="7"/>
        <end position="24"/>
    </location>
</feature>
<keyword evidence="6 7" id="KW-0175">Coiled coil</keyword>
<evidence type="ECO:0000313" key="9">
    <source>
        <dbReference type="EMBL" id="KEZ46760.1"/>
    </source>
</evidence>
<dbReference type="HOGENOM" id="CLU_002935_0_1_1"/>
<feature type="compositionally biased region" description="Low complexity" evidence="8">
    <location>
        <begin position="780"/>
        <end position="797"/>
    </location>
</feature>
<comment type="similarity">
    <text evidence="2 7">Belongs to the NST1 family.</text>
</comment>
<feature type="region of interest" description="Disordered" evidence="8">
    <location>
        <begin position="588"/>
        <end position="920"/>
    </location>
</feature>
<dbReference type="KEGG" id="sapo:SAPIO_CDS0044"/>
<accession>A0A084GHE8</accession>